<sequence length="435" mass="46719">MTTPALQLLALQRAAGNAAVARAVAEERHEHDAHCGHGSAARDPAVQRSAVHEVLRSPGRPLDGPLRSEMEARFGGDDFSGVRVHTDAVAQRSATEIGAKAYTSGSHVVWDGQDKHTLAHELDHYRQQSQGSVPGTDNGSGLKVSDPSDWAERQAEETARRVMSGAPPVQRARATTEDRGGGGRAAEADGHAPVQRALDTEMIDSAREALGITGTVKIVEVPEDVRADTPFAAYPAGHCVGLTDQDGQLSIYALNGGDPAQSAAEAVRTAGGGGYFPQYGIIVANSNPSPGFTVAQTIQHELGHLQQHEAGFDVDMSGGRRALVEYHNVLVNENRLTGEMRSFYTTDDNTTPQSVREKAVAQGINLRDPWKALIDYLAQPGVDPEGSQKRLLDAIVEELKDEKYDAIEGRGMAKAPVREKIKGRIGRMYFNKLFA</sequence>
<feature type="region of interest" description="Disordered" evidence="1">
    <location>
        <begin position="126"/>
        <end position="194"/>
    </location>
</feature>
<dbReference type="EMBL" id="JAWCTQ010000034">
    <property type="protein sequence ID" value="MDT9685001.1"/>
    <property type="molecule type" value="Genomic_DNA"/>
</dbReference>
<feature type="domain" description="eCIS core" evidence="2">
    <location>
        <begin position="61"/>
        <end position="131"/>
    </location>
</feature>
<keyword evidence="4" id="KW-1185">Reference proteome</keyword>
<reference evidence="3 4" key="1">
    <citation type="submission" date="2023-09" db="EMBL/GenBank/DDBJ databases">
        <title>Streptomyces sp. nov.: A antagonism against Alternaria gaisen Producing Streptochlin, Isolated from Tamarix root soil.</title>
        <authorList>
            <person name="Chen Y."/>
        </authorList>
    </citation>
    <scope>NUCLEOTIDE SEQUENCE [LARGE SCALE GENOMIC DNA]</scope>
    <source>
        <strain evidence="3 4">TRM76323</strain>
    </source>
</reference>
<feature type="compositionally biased region" description="Basic and acidic residues" evidence="1">
    <location>
        <begin position="150"/>
        <end position="160"/>
    </location>
</feature>
<evidence type="ECO:0000256" key="1">
    <source>
        <dbReference type="SAM" id="MobiDB-lite"/>
    </source>
</evidence>
<evidence type="ECO:0000313" key="4">
    <source>
        <dbReference type="Proteomes" id="UP001250181"/>
    </source>
</evidence>
<dbReference type="Proteomes" id="UP001250181">
    <property type="component" value="Unassembled WGS sequence"/>
</dbReference>
<dbReference type="InterPro" id="IPR025295">
    <property type="entry name" value="eCIS_core_dom"/>
</dbReference>
<feature type="compositionally biased region" description="Polar residues" evidence="1">
    <location>
        <begin position="127"/>
        <end position="139"/>
    </location>
</feature>
<feature type="compositionally biased region" description="Basic and acidic residues" evidence="1">
    <location>
        <begin position="174"/>
        <end position="190"/>
    </location>
</feature>
<gene>
    <name evidence="3" type="ORF">RND61_23500</name>
</gene>
<organism evidence="3 4">
    <name type="scientific">Streptomyces tamarix</name>
    <dbReference type="NCBI Taxonomy" id="3078565"/>
    <lineage>
        <taxon>Bacteria</taxon>
        <taxon>Bacillati</taxon>
        <taxon>Actinomycetota</taxon>
        <taxon>Actinomycetes</taxon>
        <taxon>Kitasatosporales</taxon>
        <taxon>Streptomycetaceae</taxon>
        <taxon>Streptomyces</taxon>
    </lineage>
</organism>
<proteinExistence type="predicted"/>
<accession>A0ABU3QQV8</accession>
<name>A0ABU3QQV8_9ACTN</name>
<comment type="caution">
    <text evidence="3">The sequence shown here is derived from an EMBL/GenBank/DDBJ whole genome shotgun (WGS) entry which is preliminary data.</text>
</comment>
<protein>
    <submittedName>
        <fullName evidence="3">DUF4157 domain-containing protein</fullName>
    </submittedName>
</protein>
<dbReference type="Pfam" id="PF13699">
    <property type="entry name" value="eCIS_core"/>
    <property type="match status" value="1"/>
</dbReference>
<evidence type="ECO:0000259" key="2">
    <source>
        <dbReference type="Pfam" id="PF13699"/>
    </source>
</evidence>
<evidence type="ECO:0000313" key="3">
    <source>
        <dbReference type="EMBL" id="MDT9685001.1"/>
    </source>
</evidence>